<evidence type="ECO:0000259" key="1">
    <source>
        <dbReference type="Pfam" id="PF13456"/>
    </source>
</evidence>
<dbReference type="InterPro" id="IPR002156">
    <property type="entry name" value="RNaseH_domain"/>
</dbReference>
<comment type="caution">
    <text evidence="2">The sequence shown here is derived from an EMBL/GenBank/DDBJ whole genome shotgun (WGS) entry which is preliminary data.</text>
</comment>
<dbReference type="GO" id="GO:0004523">
    <property type="term" value="F:RNA-DNA hybrid ribonuclease activity"/>
    <property type="evidence" value="ECO:0007669"/>
    <property type="project" value="InterPro"/>
</dbReference>
<proteinExistence type="predicted"/>
<dbReference type="InterPro" id="IPR052929">
    <property type="entry name" value="RNase_H-like_EbsB-rel"/>
</dbReference>
<dbReference type="CDD" id="cd06222">
    <property type="entry name" value="RNase_H_like"/>
    <property type="match status" value="1"/>
</dbReference>
<feature type="domain" description="RNase H type-1" evidence="1">
    <location>
        <begin position="19"/>
        <end position="130"/>
    </location>
</feature>
<accession>A0AAP0F9P5</accession>
<gene>
    <name evidence="2" type="ORF">Syun_023460</name>
</gene>
<reference evidence="2 3" key="1">
    <citation type="submission" date="2024-01" db="EMBL/GenBank/DDBJ databases">
        <title>Genome assemblies of Stephania.</title>
        <authorList>
            <person name="Yang L."/>
        </authorList>
    </citation>
    <scope>NUCLEOTIDE SEQUENCE [LARGE SCALE GENOMIC DNA]</scope>
    <source>
        <strain evidence="2">YNDBR</strain>
        <tissue evidence="2">Leaf</tissue>
    </source>
</reference>
<dbReference type="PANTHER" id="PTHR47074">
    <property type="entry name" value="BNAC02G40300D PROTEIN"/>
    <property type="match status" value="1"/>
</dbReference>
<dbReference type="InterPro" id="IPR044730">
    <property type="entry name" value="RNase_H-like_dom_plant"/>
</dbReference>
<dbReference type="EMBL" id="JBBNAF010000010">
    <property type="protein sequence ID" value="KAK9107449.1"/>
    <property type="molecule type" value="Genomic_DNA"/>
</dbReference>
<dbReference type="Pfam" id="PF13456">
    <property type="entry name" value="RVT_3"/>
    <property type="match status" value="1"/>
</dbReference>
<dbReference type="PANTHER" id="PTHR47074:SF11">
    <property type="entry name" value="REVERSE TRANSCRIPTASE-LIKE PROTEIN"/>
    <property type="match status" value="1"/>
</dbReference>
<dbReference type="GO" id="GO:0003676">
    <property type="term" value="F:nucleic acid binding"/>
    <property type="evidence" value="ECO:0007669"/>
    <property type="project" value="InterPro"/>
</dbReference>
<organism evidence="2 3">
    <name type="scientific">Stephania yunnanensis</name>
    <dbReference type="NCBI Taxonomy" id="152371"/>
    <lineage>
        <taxon>Eukaryota</taxon>
        <taxon>Viridiplantae</taxon>
        <taxon>Streptophyta</taxon>
        <taxon>Embryophyta</taxon>
        <taxon>Tracheophyta</taxon>
        <taxon>Spermatophyta</taxon>
        <taxon>Magnoliopsida</taxon>
        <taxon>Ranunculales</taxon>
        <taxon>Menispermaceae</taxon>
        <taxon>Menispermoideae</taxon>
        <taxon>Cissampelideae</taxon>
        <taxon>Stephania</taxon>
    </lineage>
</organism>
<evidence type="ECO:0000313" key="3">
    <source>
        <dbReference type="Proteomes" id="UP001420932"/>
    </source>
</evidence>
<dbReference type="SUPFAM" id="SSF53098">
    <property type="entry name" value="Ribonuclease H-like"/>
    <property type="match status" value="1"/>
</dbReference>
<dbReference type="Proteomes" id="UP001420932">
    <property type="component" value="Unassembled WGS sequence"/>
</dbReference>
<name>A0AAP0F9P5_9MAGN</name>
<evidence type="ECO:0000313" key="2">
    <source>
        <dbReference type="EMBL" id="KAK9107449.1"/>
    </source>
</evidence>
<keyword evidence="3" id="KW-1185">Reference proteome</keyword>
<sequence>MRGRPINWQRPSDGYVKCNVDASVFADKGVSSYGEILRDGLGNFVAALAGSFEGIFEPTVAEAIGVREALSWLKGIGENQVIVETDALQVVHAIKGGRADSSYFGGIIDECKLMLMDLRSYKVSFVRRSAKLGSPYHWKGG</sequence>
<dbReference type="InterPro" id="IPR012337">
    <property type="entry name" value="RNaseH-like_sf"/>
</dbReference>
<protein>
    <recommendedName>
        <fullName evidence="1">RNase H type-1 domain-containing protein</fullName>
    </recommendedName>
</protein>
<dbReference type="InterPro" id="IPR036397">
    <property type="entry name" value="RNaseH_sf"/>
</dbReference>
<dbReference type="AlphaFoldDB" id="A0AAP0F9P5"/>
<dbReference type="Gene3D" id="3.30.420.10">
    <property type="entry name" value="Ribonuclease H-like superfamily/Ribonuclease H"/>
    <property type="match status" value="1"/>
</dbReference>